<evidence type="ECO:0000313" key="2">
    <source>
        <dbReference type="Proteomes" id="UP001552299"/>
    </source>
</evidence>
<accession>A0ABD0VDG3</accession>
<keyword evidence="2" id="KW-1185">Reference proteome</keyword>
<protein>
    <submittedName>
        <fullName evidence="1">Uncharacterized protein</fullName>
    </submittedName>
</protein>
<evidence type="ECO:0000313" key="1">
    <source>
        <dbReference type="EMBL" id="KAL0923088.1"/>
    </source>
</evidence>
<sequence length="213" mass="22913">MGNNLVSPCFPAATHAATATTKLIFWGGSTRLLPCRQLAGELMYQFPDSLVCHANSFFIGQPVPALAIQDELISGETYFVLPSDHLPCGTLTAASLALLSSTKGQQSPFVHGKCPFEYVKGNDGKAHIRVLPEFIERMISGSCATGAAAAGEGKGGCSGVSEEICSTPELKKQYEQLVGSKNRPWSPRLETITESNFKVRLSPGRFFGCDRIR</sequence>
<dbReference type="PANTHER" id="PTHR33052">
    <property type="entry name" value="DUF4228 DOMAIN PROTEIN-RELATED"/>
    <property type="match status" value="1"/>
</dbReference>
<proteinExistence type="predicted"/>
<dbReference type="Proteomes" id="UP001552299">
    <property type="component" value="Unassembled WGS sequence"/>
</dbReference>
<reference evidence="1 2" key="1">
    <citation type="journal article" date="2024" name="Plant Biotechnol. J.">
        <title>Dendrobium thyrsiflorum genome and its molecular insights into genes involved in important horticultural traits.</title>
        <authorList>
            <person name="Chen B."/>
            <person name="Wang J.Y."/>
            <person name="Zheng P.J."/>
            <person name="Li K.L."/>
            <person name="Liang Y.M."/>
            <person name="Chen X.F."/>
            <person name="Zhang C."/>
            <person name="Zhao X."/>
            <person name="He X."/>
            <person name="Zhang G.Q."/>
            <person name="Liu Z.J."/>
            <person name="Xu Q."/>
        </authorList>
    </citation>
    <scope>NUCLEOTIDE SEQUENCE [LARGE SCALE GENOMIC DNA]</scope>
    <source>
        <strain evidence="1">GZMU011</strain>
    </source>
</reference>
<comment type="caution">
    <text evidence="1">The sequence shown here is derived from an EMBL/GenBank/DDBJ whole genome shotgun (WGS) entry which is preliminary data.</text>
</comment>
<gene>
    <name evidence="1" type="ORF">M5K25_007133</name>
</gene>
<dbReference type="EMBL" id="JANQDX010000006">
    <property type="protein sequence ID" value="KAL0923088.1"/>
    <property type="molecule type" value="Genomic_DNA"/>
</dbReference>
<dbReference type="AlphaFoldDB" id="A0ABD0VDG3"/>
<organism evidence="1 2">
    <name type="scientific">Dendrobium thyrsiflorum</name>
    <name type="common">Pinecone-like raceme dendrobium</name>
    <name type="synonym">Orchid</name>
    <dbReference type="NCBI Taxonomy" id="117978"/>
    <lineage>
        <taxon>Eukaryota</taxon>
        <taxon>Viridiplantae</taxon>
        <taxon>Streptophyta</taxon>
        <taxon>Embryophyta</taxon>
        <taxon>Tracheophyta</taxon>
        <taxon>Spermatophyta</taxon>
        <taxon>Magnoliopsida</taxon>
        <taxon>Liliopsida</taxon>
        <taxon>Asparagales</taxon>
        <taxon>Orchidaceae</taxon>
        <taxon>Epidendroideae</taxon>
        <taxon>Malaxideae</taxon>
        <taxon>Dendrobiinae</taxon>
        <taxon>Dendrobium</taxon>
    </lineage>
</organism>
<dbReference type="InterPro" id="IPR025322">
    <property type="entry name" value="PADRE_dom"/>
</dbReference>
<name>A0ABD0VDG3_DENTH</name>
<dbReference type="Pfam" id="PF14009">
    <property type="entry name" value="PADRE"/>
    <property type="match status" value="1"/>
</dbReference>